<accession>G3KGX3</accession>
<protein>
    <submittedName>
        <fullName evidence="1">DUF862 superfamily protein</fullName>
    </submittedName>
</protein>
<name>G3KGX3_PHIRO</name>
<evidence type="ECO:0000313" key="1">
    <source>
        <dbReference type="EMBL" id="AEN94430.1"/>
    </source>
</evidence>
<dbReference type="Gene3D" id="3.90.1720.30">
    <property type="entry name" value="PPPDE domains"/>
    <property type="match status" value="1"/>
</dbReference>
<sequence>MGNANESPTNYNPDGTLTEVYILFKKLGKECYTSDPDVSHHICLLKVRNKFYCTELHSGSDVGAGRGSKCSSGGKGRIRIRFDEYQFYNTRPIYYYRVGCTRKTVAEIEEYANRSTFNDTDYHFLFHNCQDYVKACIEFLAIENPVKEPGVFSGRETTGDKMFSALVANDPGEIKLN</sequence>
<dbReference type="AlphaFoldDB" id="G3KGX3"/>
<dbReference type="InterPro" id="IPR042266">
    <property type="entry name" value="PPPDE_sf"/>
</dbReference>
<dbReference type="EMBL" id="JN235989">
    <property type="protein sequence ID" value="AEN94430.1"/>
    <property type="molecule type" value="Genomic_DNA"/>
</dbReference>
<organism evidence="1">
    <name type="scientific">Philodina roseola</name>
    <name type="common">Rotifer</name>
    <dbReference type="NCBI Taxonomy" id="96448"/>
    <lineage>
        <taxon>Eukaryota</taxon>
        <taxon>Metazoa</taxon>
        <taxon>Spiralia</taxon>
        <taxon>Gnathifera</taxon>
        <taxon>Rotifera</taxon>
        <taxon>Eurotatoria</taxon>
        <taxon>Bdelloidea</taxon>
        <taxon>Philodinida</taxon>
        <taxon>Philodinidae</taxon>
        <taxon>Philodina</taxon>
    </lineage>
</organism>
<proteinExistence type="predicted"/>
<reference evidence="1" key="1">
    <citation type="journal article" date="2011" name="Proc. Natl. Acad. Sci. U.S.A.">
        <title>A widespread class of reverse transcriptase-related cellular genes.</title>
        <authorList>
            <person name="Gladyshev E.A."/>
            <person name="Arkhipova I.R."/>
        </authorList>
    </citation>
    <scope>NUCLEOTIDE SEQUENCE</scope>
</reference>